<dbReference type="GO" id="GO:0004499">
    <property type="term" value="F:N,N-dimethylaniline monooxygenase activity"/>
    <property type="evidence" value="ECO:0007669"/>
    <property type="project" value="InterPro"/>
</dbReference>
<dbReference type="PANTHER" id="PTHR42877">
    <property type="entry name" value="L-ORNITHINE N(5)-MONOOXYGENASE-RELATED"/>
    <property type="match status" value="1"/>
</dbReference>
<organism evidence="5 6">
    <name type="scientific">Podospora aff. communis PSN243</name>
    <dbReference type="NCBI Taxonomy" id="3040156"/>
    <lineage>
        <taxon>Eukaryota</taxon>
        <taxon>Fungi</taxon>
        <taxon>Dikarya</taxon>
        <taxon>Ascomycota</taxon>
        <taxon>Pezizomycotina</taxon>
        <taxon>Sordariomycetes</taxon>
        <taxon>Sordariomycetidae</taxon>
        <taxon>Sordariales</taxon>
        <taxon>Podosporaceae</taxon>
        <taxon>Podospora</taxon>
    </lineage>
</organism>
<evidence type="ECO:0000256" key="4">
    <source>
        <dbReference type="ARBA" id="ARBA00023002"/>
    </source>
</evidence>
<dbReference type="InterPro" id="IPR036188">
    <property type="entry name" value="FAD/NAD-bd_sf"/>
</dbReference>
<keyword evidence="6" id="KW-1185">Reference proteome</keyword>
<proteinExistence type="inferred from homology"/>
<evidence type="ECO:0000313" key="6">
    <source>
        <dbReference type="Proteomes" id="UP001321760"/>
    </source>
</evidence>
<keyword evidence="2" id="KW-0285">Flavoprotein</keyword>
<dbReference type="SUPFAM" id="SSF51905">
    <property type="entry name" value="FAD/NAD(P)-binding domain"/>
    <property type="match status" value="2"/>
</dbReference>
<comment type="similarity">
    <text evidence="1">Belongs to the FAD-binding monooxygenase family.</text>
</comment>
<evidence type="ECO:0000256" key="3">
    <source>
        <dbReference type="ARBA" id="ARBA00022827"/>
    </source>
</evidence>
<reference evidence="5" key="2">
    <citation type="submission" date="2023-05" db="EMBL/GenBank/DDBJ databases">
        <authorList>
            <consortium name="Lawrence Berkeley National Laboratory"/>
            <person name="Steindorff A."/>
            <person name="Hensen N."/>
            <person name="Bonometti L."/>
            <person name="Westerberg I."/>
            <person name="Brannstrom I.O."/>
            <person name="Guillou S."/>
            <person name="Cros-Aarteil S."/>
            <person name="Calhoun S."/>
            <person name="Haridas S."/>
            <person name="Kuo A."/>
            <person name="Mondo S."/>
            <person name="Pangilinan J."/>
            <person name="Riley R."/>
            <person name="Labutti K."/>
            <person name="Andreopoulos B."/>
            <person name="Lipzen A."/>
            <person name="Chen C."/>
            <person name="Yanf M."/>
            <person name="Daum C."/>
            <person name="Ng V."/>
            <person name="Clum A."/>
            <person name="Ohm R."/>
            <person name="Martin F."/>
            <person name="Silar P."/>
            <person name="Natvig D."/>
            <person name="Lalanne C."/>
            <person name="Gautier V."/>
            <person name="Ament-Velasquez S.L."/>
            <person name="Kruys A."/>
            <person name="Hutchinson M.I."/>
            <person name="Powell A.J."/>
            <person name="Barry K."/>
            <person name="Miller A.N."/>
            <person name="Grigoriev I.V."/>
            <person name="Debuchy R."/>
            <person name="Gladieux P."/>
            <person name="Thoren M.H."/>
            <person name="Johannesson H."/>
        </authorList>
    </citation>
    <scope>NUCLEOTIDE SEQUENCE</scope>
    <source>
        <strain evidence="5">PSN243</strain>
    </source>
</reference>
<protein>
    <recommendedName>
        <fullName evidence="7">Monooxygenase</fullName>
    </recommendedName>
</protein>
<gene>
    <name evidence="5" type="ORF">QBC34DRAFT_320988</name>
</gene>
<dbReference type="GO" id="GO:0050661">
    <property type="term" value="F:NADP binding"/>
    <property type="evidence" value="ECO:0007669"/>
    <property type="project" value="InterPro"/>
</dbReference>
<comment type="caution">
    <text evidence="5">The sequence shown here is derived from an EMBL/GenBank/DDBJ whole genome shotgun (WGS) entry which is preliminary data.</text>
</comment>
<dbReference type="AlphaFoldDB" id="A0AAV9GUL2"/>
<evidence type="ECO:0000256" key="1">
    <source>
        <dbReference type="ARBA" id="ARBA00010139"/>
    </source>
</evidence>
<dbReference type="GO" id="GO:0050660">
    <property type="term" value="F:flavin adenine dinucleotide binding"/>
    <property type="evidence" value="ECO:0007669"/>
    <property type="project" value="InterPro"/>
</dbReference>
<dbReference type="PANTHER" id="PTHR42877:SF10">
    <property type="entry name" value="L-ORNITHINE N(5)-OXYGENASE"/>
    <property type="match status" value="1"/>
</dbReference>
<name>A0AAV9GUL2_9PEZI</name>
<sequence>MAVPPTLGAEPVPEEDIPYTQFACIGTGFSAIALGATLSRWYGLTSVIFFDRASDLGGTWTVNQYPGAACDVPSALYSFSFASNPSWTRILPAGKEIKEYLRSVAETYNLTPKMVFNTSVEKAEWLEHAQRWRLTLRNTTTDRTHHHECQFLYAAPGHFSKPRPLDVPGVETFKGEVIHSARWRDDVPLDGKKVIVFGNGCTAAQLVPQIAPRTQHLTQIIRSRHWIMPPVDAVVPLSVRRILQYTPGMLALQRFIIFVLAEIDFAAFETGKKWWRARRQAKAERYMRATAPEKYLPLLIPDWEYGCKRRVFDSGYLQALHRDNITLTEEKAVEVVEGGVRMESGQVVDADVIVLANGFQMNELLGEIEVVGRGGKTLKEHWAEFGGVEAYNLVAVNGFPNLFFPLGPNAATGHTSTVMTIENAVNYSLRVIKPLLEGRAGVAEVKREAEEAYVKEIHQELDKMVWATGGCNSWYKMESGATGTKKGWNGMTYPWWSGHYWWRCLFPVWKDWEYSGKASKSTIVKEEEL</sequence>
<evidence type="ECO:0008006" key="7">
    <source>
        <dbReference type="Google" id="ProtNLM"/>
    </source>
</evidence>
<dbReference type="EMBL" id="MU865925">
    <property type="protein sequence ID" value="KAK4452006.1"/>
    <property type="molecule type" value="Genomic_DNA"/>
</dbReference>
<accession>A0AAV9GUL2</accession>
<dbReference type="InterPro" id="IPR020946">
    <property type="entry name" value="Flavin_mOase-like"/>
</dbReference>
<reference evidence="5" key="1">
    <citation type="journal article" date="2023" name="Mol. Phylogenet. Evol.">
        <title>Genome-scale phylogeny and comparative genomics of the fungal order Sordariales.</title>
        <authorList>
            <person name="Hensen N."/>
            <person name="Bonometti L."/>
            <person name="Westerberg I."/>
            <person name="Brannstrom I.O."/>
            <person name="Guillou S."/>
            <person name="Cros-Aarteil S."/>
            <person name="Calhoun S."/>
            <person name="Haridas S."/>
            <person name="Kuo A."/>
            <person name="Mondo S."/>
            <person name="Pangilinan J."/>
            <person name="Riley R."/>
            <person name="LaButti K."/>
            <person name="Andreopoulos B."/>
            <person name="Lipzen A."/>
            <person name="Chen C."/>
            <person name="Yan M."/>
            <person name="Daum C."/>
            <person name="Ng V."/>
            <person name="Clum A."/>
            <person name="Steindorff A."/>
            <person name="Ohm R.A."/>
            <person name="Martin F."/>
            <person name="Silar P."/>
            <person name="Natvig D.O."/>
            <person name="Lalanne C."/>
            <person name="Gautier V."/>
            <person name="Ament-Velasquez S.L."/>
            <person name="Kruys A."/>
            <person name="Hutchinson M.I."/>
            <person name="Powell A.J."/>
            <person name="Barry K."/>
            <person name="Miller A.N."/>
            <person name="Grigoriev I.V."/>
            <person name="Debuchy R."/>
            <person name="Gladieux P."/>
            <person name="Hiltunen Thoren M."/>
            <person name="Johannesson H."/>
        </authorList>
    </citation>
    <scope>NUCLEOTIDE SEQUENCE</scope>
    <source>
        <strain evidence="5">PSN243</strain>
    </source>
</reference>
<evidence type="ECO:0000256" key="2">
    <source>
        <dbReference type="ARBA" id="ARBA00022630"/>
    </source>
</evidence>
<dbReference type="Gene3D" id="3.50.50.60">
    <property type="entry name" value="FAD/NAD(P)-binding domain"/>
    <property type="match status" value="2"/>
</dbReference>
<keyword evidence="3" id="KW-0274">FAD</keyword>
<dbReference type="Proteomes" id="UP001321760">
    <property type="component" value="Unassembled WGS sequence"/>
</dbReference>
<keyword evidence="4" id="KW-0560">Oxidoreductase</keyword>
<evidence type="ECO:0000313" key="5">
    <source>
        <dbReference type="EMBL" id="KAK4452006.1"/>
    </source>
</evidence>
<dbReference type="InterPro" id="IPR051209">
    <property type="entry name" value="FAD-bind_Monooxygenase_sf"/>
</dbReference>
<dbReference type="Pfam" id="PF00743">
    <property type="entry name" value="FMO-like"/>
    <property type="match status" value="1"/>
</dbReference>